<dbReference type="GO" id="GO:0097621">
    <property type="term" value="F:monoamine oxidase activity"/>
    <property type="evidence" value="ECO:0007669"/>
    <property type="project" value="UniProtKB-EC"/>
</dbReference>
<dbReference type="PRINTS" id="PR00757">
    <property type="entry name" value="AMINEOXDASEF"/>
</dbReference>
<evidence type="ECO:0000256" key="1">
    <source>
        <dbReference type="ARBA" id="ARBA00001974"/>
    </source>
</evidence>
<organism evidence="8 9">
    <name type="scientific">Pycnococcus provasolii</name>
    <dbReference type="NCBI Taxonomy" id="41880"/>
    <lineage>
        <taxon>Eukaryota</taxon>
        <taxon>Viridiplantae</taxon>
        <taxon>Chlorophyta</taxon>
        <taxon>Pseudoscourfieldiophyceae</taxon>
        <taxon>Pseudoscourfieldiales</taxon>
        <taxon>Pycnococcaceae</taxon>
        <taxon>Pycnococcus</taxon>
    </lineage>
</organism>
<dbReference type="InterPro" id="IPR001613">
    <property type="entry name" value="Flavin_amine_oxidase"/>
</dbReference>
<dbReference type="PANTHER" id="PTHR43563">
    <property type="entry name" value="AMINE OXIDASE"/>
    <property type="match status" value="1"/>
</dbReference>
<evidence type="ECO:0000256" key="6">
    <source>
        <dbReference type="PIRSR" id="PIRSR601613-1"/>
    </source>
</evidence>
<dbReference type="Proteomes" id="UP000660262">
    <property type="component" value="Unassembled WGS sequence"/>
</dbReference>
<evidence type="ECO:0000256" key="4">
    <source>
        <dbReference type="ARBA" id="ARBA00023002"/>
    </source>
</evidence>
<feature type="binding site" evidence="6">
    <location>
        <begin position="41"/>
        <end position="42"/>
    </location>
    <ligand>
        <name>FAD</name>
        <dbReference type="ChEBI" id="CHEBI:57692"/>
    </ligand>
</feature>
<feature type="binding site" evidence="6">
    <location>
        <position position="261"/>
    </location>
    <ligand>
        <name>FAD</name>
        <dbReference type="ChEBI" id="CHEBI:57692"/>
    </ligand>
</feature>
<evidence type="ECO:0000313" key="8">
    <source>
        <dbReference type="EMBL" id="GHP11582.1"/>
    </source>
</evidence>
<gene>
    <name evidence="8" type="ORF">PPROV_001031000</name>
</gene>
<keyword evidence="4" id="KW-0560">Oxidoreductase</keyword>
<comment type="catalytic activity">
    <reaction evidence="5">
        <text>a secondary aliphatic amine + O2 + H2O = a primary amine + an aldehyde + H2O2</text>
        <dbReference type="Rhea" id="RHEA:26414"/>
        <dbReference type="ChEBI" id="CHEBI:15377"/>
        <dbReference type="ChEBI" id="CHEBI:15379"/>
        <dbReference type="ChEBI" id="CHEBI:16240"/>
        <dbReference type="ChEBI" id="CHEBI:17478"/>
        <dbReference type="ChEBI" id="CHEBI:58855"/>
        <dbReference type="ChEBI" id="CHEBI:65296"/>
        <dbReference type="EC" id="1.4.3.4"/>
    </reaction>
</comment>
<comment type="similarity">
    <text evidence="2">Belongs to the flavin monoamine oxidase family.</text>
</comment>
<feature type="binding site" evidence="6">
    <location>
        <position position="457"/>
    </location>
    <ligand>
        <name>FAD</name>
        <dbReference type="ChEBI" id="CHEBI:57692"/>
    </ligand>
</feature>
<feature type="domain" description="Amine oxidase" evidence="7">
    <location>
        <begin position="19"/>
        <end position="480"/>
    </location>
</feature>
<protein>
    <recommendedName>
        <fullName evidence="3">monoamine oxidase</fullName>
        <ecNumber evidence="3">1.4.3.4</ecNumber>
    </recommendedName>
</protein>
<evidence type="ECO:0000256" key="3">
    <source>
        <dbReference type="ARBA" id="ARBA00012804"/>
    </source>
</evidence>
<dbReference type="EMBL" id="BNJQ01000035">
    <property type="protein sequence ID" value="GHP11582.1"/>
    <property type="molecule type" value="Genomic_DNA"/>
</dbReference>
<evidence type="ECO:0000256" key="2">
    <source>
        <dbReference type="ARBA" id="ARBA00005995"/>
    </source>
</evidence>
<name>A0A830HWN3_9CHLO</name>
<dbReference type="SUPFAM" id="SSF54373">
    <property type="entry name" value="FAD-linked reductases, C-terminal domain"/>
    <property type="match status" value="1"/>
</dbReference>
<accession>A0A830HWN3</accession>
<dbReference type="InterPro" id="IPR002937">
    <property type="entry name" value="Amino_oxidase"/>
</dbReference>
<dbReference type="PANTHER" id="PTHR43563:SF1">
    <property type="entry name" value="AMINE OXIDASE [FLAVIN-CONTAINING] B"/>
    <property type="match status" value="1"/>
</dbReference>
<proteinExistence type="inferred from homology"/>
<evidence type="ECO:0000313" key="9">
    <source>
        <dbReference type="Proteomes" id="UP000660262"/>
    </source>
</evidence>
<evidence type="ECO:0000256" key="5">
    <source>
        <dbReference type="ARBA" id="ARBA00048448"/>
    </source>
</evidence>
<dbReference type="Gene3D" id="3.50.50.60">
    <property type="entry name" value="FAD/NAD(P)-binding domain"/>
    <property type="match status" value="1"/>
</dbReference>
<dbReference type="Pfam" id="PF01593">
    <property type="entry name" value="Amino_oxidase"/>
    <property type="match status" value="1"/>
</dbReference>
<dbReference type="InterPro" id="IPR050703">
    <property type="entry name" value="Flavin_MAO"/>
</dbReference>
<feature type="binding site" evidence="6">
    <location>
        <position position="368"/>
    </location>
    <ligand>
        <name>substrate</name>
    </ligand>
</feature>
<evidence type="ECO:0000259" key="7">
    <source>
        <dbReference type="Pfam" id="PF01593"/>
    </source>
</evidence>
<dbReference type="EC" id="1.4.3.4" evidence="3"/>
<dbReference type="AlphaFoldDB" id="A0A830HWN3"/>
<dbReference type="InterPro" id="IPR036188">
    <property type="entry name" value="FAD/NAD-bd_sf"/>
</dbReference>
<dbReference type="SUPFAM" id="SSF51905">
    <property type="entry name" value="FAD/NAD(P)-binding domain"/>
    <property type="match status" value="1"/>
</dbReference>
<keyword evidence="9" id="KW-1185">Reference proteome</keyword>
<comment type="caution">
    <text evidence="8">The sequence shown here is derived from an EMBL/GenBank/DDBJ whole genome shotgun (WGS) entry which is preliminary data.</text>
</comment>
<comment type="cofactor">
    <cofactor evidence="1">
        <name>FAD</name>
        <dbReference type="ChEBI" id="CHEBI:57692"/>
    </cofactor>
</comment>
<dbReference type="OrthoDB" id="547090at2759"/>
<reference evidence="8" key="1">
    <citation type="submission" date="2020-10" db="EMBL/GenBank/DDBJ databases">
        <title>Unveiling of a novel bifunctional photoreceptor, Dualchrome1, isolated from a cosmopolitan green alga.</title>
        <authorList>
            <person name="Suzuki S."/>
            <person name="Kawachi M."/>
        </authorList>
    </citation>
    <scope>NUCLEOTIDE SEQUENCE</scope>
    <source>
        <strain evidence="8">NIES 2893</strain>
    </source>
</reference>
<sequence length="488" mass="52126">MTSASSSSSYKVVIVGAGLAGLSCASKLLESLDPSDVVIVEALDRAGGRTLTSCLPDDEPVDVGACWVCPRQKNVHRLLREHGLDVIEQQTSGIRVGVRSAGGLSGWLSRAFGRETTTTTTTTLFTTLRGLPAWDLIQYALLTRRVNRMARAIPIGRPWDAKGAERLDSSSVMAWLKEEGAPNDSTARGLMAATVQSVFCADASQISMLLFLTVVAEEGGVEVLLEEAQTQRVAQGNGTLSRRLAASLVERGVEIRLGAEVVECSHSATDGATVATRDGARFRARRVVLAVPPPALAGLSLEPKLAGPLGAEVAAQRMGKVIKVVVEFAARWWKGAHCAMADPEVLTTTLAFDVSPLQGPPRHVLAIFFFGAKAVHWSWTKTPEERREEAVRCARLMFGEAADQAPCEVVASVEGDWPAVPFIRGGYMSYPVLSSITQTKSYSSSVPQSCLHFASTENASAWRGYMDGAIQSGERAAAEVAEALQTTT</sequence>